<comment type="caution">
    <text evidence="2">The sequence shown here is derived from an EMBL/GenBank/DDBJ whole genome shotgun (WGS) entry which is preliminary data.</text>
</comment>
<evidence type="ECO:0000313" key="3">
    <source>
        <dbReference type="Proteomes" id="UP001209878"/>
    </source>
</evidence>
<proteinExistence type="predicted"/>
<dbReference type="InterPro" id="IPR001509">
    <property type="entry name" value="Epimerase_deHydtase"/>
</dbReference>
<dbReference type="GO" id="GO:0003978">
    <property type="term" value="F:UDP-glucose 4-epimerase activity"/>
    <property type="evidence" value="ECO:0007669"/>
    <property type="project" value="TreeGrafter"/>
</dbReference>
<organism evidence="2 3">
    <name type="scientific">Ridgeia piscesae</name>
    <name type="common">Tubeworm</name>
    <dbReference type="NCBI Taxonomy" id="27915"/>
    <lineage>
        <taxon>Eukaryota</taxon>
        <taxon>Metazoa</taxon>
        <taxon>Spiralia</taxon>
        <taxon>Lophotrochozoa</taxon>
        <taxon>Annelida</taxon>
        <taxon>Polychaeta</taxon>
        <taxon>Sedentaria</taxon>
        <taxon>Canalipalpata</taxon>
        <taxon>Sabellida</taxon>
        <taxon>Siboglinidae</taxon>
        <taxon>Ridgeia</taxon>
    </lineage>
</organism>
<dbReference type="InterPro" id="IPR036291">
    <property type="entry name" value="NAD(P)-bd_dom_sf"/>
</dbReference>
<evidence type="ECO:0000259" key="1">
    <source>
        <dbReference type="Pfam" id="PF01370"/>
    </source>
</evidence>
<dbReference type="SUPFAM" id="SSF51735">
    <property type="entry name" value="NAD(P)-binding Rossmann-fold domains"/>
    <property type="match status" value="1"/>
</dbReference>
<dbReference type="GO" id="GO:0005996">
    <property type="term" value="P:monosaccharide metabolic process"/>
    <property type="evidence" value="ECO:0007669"/>
    <property type="project" value="TreeGrafter"/>
</dbReference>
<dbReference type="AlphaFoldDB" id="A0AAD9KRP6"/>
<feature type="domain" description="NAD-dependent epimerase/dehydratase" evidence="1">
    <location>
        <begin position="3"/>
        <end position="231"/>
    </location>
</feature>
<dbReference type="GO" id="GO:0005829">
    <property type="term" value="C:cytosol"/>
    <property type="evidence" value="ECO:0007669"/>
    <property type="project" value="TreeGrafter"/>
</dbReference>
<name>A0AAD9KRP6_RIDPI</name>
<dbReference type="EMBL" id="JAODUO010000672">
    <property type="protein sequence ID" value="KAK2176277.1"/>
    <property type="molecule type" value="Genomic_DNA"/>
</dbReference>
<dbReference type="PANTHER" id="PTHR43725">
    <property type="entry name" value="UDP-GLUCOSE 4-EPIMERASE"/>
    <property type="match status" value="1"/>
</dbReference>
<sequence length="365" mass="41251">MKVLLFGGNGFIGGQTAAQLLELGADVVAVNRGRSWDWDKRDTLKPRLRCITHNRKRPLLECAELVRLLHEWGSADAVIDFSGFDGRAVKQTAGALRDKTSLYVYISSDSVYEVCDKHHEGLTRETDAVRPDDPSIRRALKKRDSYGHKKLQGEEELKELRKSGSGPAYVILRLADVIGPEDGTGRWWQLQLWLKLAHLMHIPVLPLSLKHRMLSLVYVKDVAAAVVDILYMDTSRRMRIVDKEFNLAFCEPVTMEYLICHIEKKLALDGISDERIFDPSNNIPQIYPSVEKGPIDVTKARAMLSWNPTSCEDAVSETVEFYESVAKSSGYVAEKNECIAEMLDDIEGLCDTNKAEQTLRNLLFR</sequence>
<dbReference type="PANTHER" id="PTHR43725:SF32">
    <property type="entry name" value="NAD-DEPENDENT EPIMERASE_DEHYDRATASE DOMAIN-CONTAINING PROTEIN"/>
    <property type="match status" value="1"/>
</dbReference>
<reference evidence="2" key="1">
    <citation type="journal article" date="2023" name="Mol. Biol. Evol.">
        <title>Third-Generation Sequencing Reveals the Adaptive Role of the Epigenome in Three Deep-Sea Polychaetes.</title>
        <authorList>
            <person name="Perez M."/>
            <person name="Aroh O."/>
            <person name="Sun Y."/>
            <person name="Lan Y."/>
            <person name="Juniper S.K."/>
            <person name="Young C.R."/>
            <person name="Angers B."/>
            <person name="Qian P.Y."/>
        </authorList>
    </citation>
    <scope>NUCLEOTIDE SEQUENCE</scope>
    <source>
        <strain evidence="2">R07B-5</strain>
    </source>
</reference>
<dbReference type="Proteomes" id="UP001209878">
    <property type="component" value="Unassembled WGS sequence"/>
</dbReference>
<evidence type="ECO:0000313" key="2">
    <source>
        <dbReference type="EMBL" id="KAK2176277.1"/>
    </source>
</evidence>
<keyword evidence="3" id="KW-1185">Reference proteome</keyword>
<dbReference type="Pfam" id="PF01370">
    <property type="entry name" value="Epimerase"/>
    <property type="match status" value="1"/>
</dbReference>
<accession>A0AAD9KRP6</accession>
<protein>
    <recommendedName>
        <fullName evidence="1">NAD-dependent epimerase/dehydratase domain-containing protein</fullName>
    </recommendedName>
</protein>
<dbReference type="Gene3D" id="3.40.50.720">
    <property type="entry name" value="NAD(P)-binding Rossmann-like Domain"/>
    <property type="match status" value="1"/>
</dbReference>
<gene>
    <name evidence="2" type="ORF">NP493_673g01024</name>
</gene>